<organism evidence="1">
    <name type="scientific">Anguilla anguilla</name>
    <name type="common">European freshwater eel</name>
    <name type="synonym">Muraena anguilla</name>
    <dbReference type="NCBI Taxonomy" id="7936"/>
    <lineage>
        <taxon>Eukaryota</taxon>
        <taxon>Metazoa</taxon>
        <taxon>Chordata</taxon>
        <taxon>Craniata</taxon>
        <taxon>Vertebrata</taxon>
        <taxon>Euteleostomi</taxon>
        <taxon>Actinopterygii</taxon>
        <taxon>Neopterygii</taxon>
        <taxon>Teleostei</taxon>
        <taxon>Anguilliformes</taxon>
        <taxon>Anguillidae</taxon>
        <taxon>Anguilla</taxon>
    </lineage>
</organism>
<dbReference type="EMBL" id="GBXM01047714">
    <property type="protein sequence ID" value="JAH60863.1"/>
    <property type="molecule type" value="Transcribed_RNA"/>
</dbReference>
<sequence>MSINNDNTINVCCSSFYYATYNRSGMKLRDYQDHIS</sequence>
<protein>
    <submittedName>
        <fullName evidence="1">Uncharacterized protein</fullName>
    </submittedName>
</protein>
<reference evidence="1" key="2">
    <citation type="journal article" date="2015" name="Fish Shellfish Immunol.">
        <title>Early steps in the European eel (Anguilla anguilla)-Vibrio vulnificus interaction in the gills: Role of the RtxA13 toxin.</title>
        <authorList>
            <person name="Callol A."/>
            <person name="Pajuelo D."/>
            <person name="Ebbesson L."/>
            <person name="Teles M."/>
            <person name="MacKenzie S."/>
            <person name="Amaro C."/>
        </authorList>
    </citation>
    <scope>NUCLEOTIDE SEQUENCE</scope>
</reference>
<reference evidence="1" key="1">
    <citation type="submission" date="2014-11" db="EMBL/GenBank/DDBJ databases">
        <authorList>
            <person name="Amaro Gonzalez C."/>
        </authorList>
    </citation>
    <scope>NUCLEOTIDE SEQUENCE</scope>
</reference>
<accession>A0A0E9U7E1</accession>
<proteinExistence type="predicted"/>
<evidence type="ECO:0000313" key="1">
    <source>
        <dbReference type="EMBL" id="JAH60863.1"/>
    </source>
</evidence>
<name>A0A0E9U7E1_ANGAN</name>
<dbReference type="AlphaFoldDB" id="A0A0E9U7E1"/>